<dbReference type="AlphaFoldDB" id="A0AAN9TDF8"/>
<keyword evidence="5" id="KW-1185">Reference proteome</keyword>
<accession>A0AAN9TDF8</accession>
<dbReference type="SUPFAM" id="SSF54637">
    <property type="entry name" value="Thioesterase/thiol ester dehydrase-isomerase"/>
    <property type="match status" value="1"/>
</dbReference>
<evidence type="ECO:0000259" key="3">
    <source>
        <dbReference type="Pfam" id="PF03061"/>
    </source>
</evidence>
<comment type="similarity">
    <text evidence="1">Belongs to the BCP1 family.</text>
</comment>
<dbReference type="FunFam" id="3.10.129.10:FF:000033">
    <property type="entry name" value="acyl-coenzyme A thioesterase 13"/>
    <property type="match status" value="1"/>
</dbReference>
<evidence type="ECO:0000313" key="4">
    <source>
        <dbReference type="EMBL" id="KAK7582347.1"/>
    </source>
</evidence>
<comment type="caution">
    <text evidence="4">The sequence shown here is derived from an EMBL/GenBank/DDBJ whole genome shotgun (WGS) entry which is preliminary data.</text>
</comment>
<dbReference type="NCBIfam" id="TIGR00369">
    <property type="entry name" value="unchar_dom_1"/>
    <property type="match status" value="1"/>
</dbReference>
<evidence type="ECO:0000256" key="1">
    <source>
        <dbReference type="ARBA" id="ARBA00006781"/>
    </source>
</evidence>
<dbReference type="GO" id="GO:0016787">
    <property type="term" value="F:hydrolase activity"/>
    <property type="evidence" value="ECO:0007669"/>
    <property type="project" value="UniProtKB-KW"/>
</dbReference>
<dbReference type="Gene3D" id="3.10.129.10">
    <property type="entry name" value="Hotdog Thioesterase"/>
    <property type="match status" value="1"/>
</dbReference>
<evidence type="ECO:0000313" key="5">
    <source>
        <dbReference type="Proteomes" id="UP001367676"/>
    </source>
</evidence>
<organism evidence="4 5">
    <name type="scientific">Parthenolecanium corni</name>
    <dbReference type="NCBI Taxonomy" id="536013"/>
    <lineage>
        <taxon>Eukaryota</taxon>
        <taxon>Metazoa</taxon>
        <taxon>Ecdysozoa</taxon>
        <taxon>Arthropoda</taxon>
        <taxon>Hexapoda</taxon>
        <taxon>Insecta</taxon>
        <taxon>Pterygota</taxon>
        <taxon>Neoptera</taxon>
        <taxon>Paraneoptera</taxon>
        <taxon>Hemiptera</taxon>
        <taxon>Sternorrhyncha</taxon>
        <taxon>Coccoidea</taxon>
        <taxon>Coccidae</taxon>
        <taxon>Parthenolecanium</taxon>
    </lineage>
</organism>
<dbReference type="InterPro" id="IPR006624">
    <property type="entry name" value="Beta-propeller_rpt_TECPR"/>
</dbReference>
<keyword evidence="2" id="KW-0378">Hydrolase</keyword>
<protein>
    <recommendedName>
        <fullName evidence="3">Thioesterase domain-containing protein</fullName>
    </recommendedName>
</protein>
<dbReference type="PANTHER" id="PTHR13261">
    <property type="entry name" value="BRCA2 AND CDKN1A INTERACTING PROTEIN"/>
    <property type="match status" value="1"/>
</dbReference>
<dbReference type="GO" id="GO:0005634">
    <property type="term" value="C:nucleus"/>
    <property type="evidence" value="ECO:0007669"/>
    <property type="project" value="TreeGrafter"/>
</dbReference>
<feature type="domain" description="Thioesterase" evidence="3">
    <location>
        <begin position="828"/>
        <end position="910"/>
    </location>
</feature>
<dbReference type="CDD" id="cd03443">
    <property type="entry name" value="PaaI_thioesterase"/>
    <property type="match status" value="1"/>
</dbReference>
<dbReference type="EMBL" id="JBBCAQ010000033">
    <property type="protein sequence ID" value="KAK7582347.1"/>
    <property type="molecule type" value="Genomic_DNA"/>
</dbReference>
<dbReference type="PANTHER" id="PTHR13261:SF0">
    <property type="entry name" value="BRCA2 AND CDKN1A-INTERACTING PROTEIN"/>
    <property type="match status" value="1"/>
</dbReference>
<dbReference type="InterPro" id="IPR029069">
    <property type="entry name" value="HotDog_dom_sf"/>
</dbReference>
<dbReference type="InterPro" id="IPR003736">
    <property type="entry name" value="PAAI_dom"/>
</dbReference>
<dbReference type="Pfam" id="PF13862">
    <property type="entry name" value="BCCIP"/>
    <property type="match status" value="1"/>
</dbReference>
<dbReference type="SMART" id="SM00706">
    <property type="entry name" value="TECPR"/>
    <property type="match status" value="5"/>
</dbReference>
<sequence length="1176" mass="132563">MADSSVPKEFSSVDHCFSGIPLQVRRGLSIIDIQFTCIDVVEQFVAVGTNIGVVYWCNRKTNKVERLRAEMSKSSECSTYIENIQSNIEFCCFKVYLSKLVLVHDTKNLIILNPDTTSILGGLHSNKIVSVATYKDEIFILEGYRRIRRLALTDDPFVALRMKNSSDTFDSAIATENSGIAVNPVIETENQVHSEQIAVENQSTCLHIPLGDIPQDIAPDMRTPDSLMRALEDKEQKLALLLNLNMNTSHMVTETAYQPENSVLSFESHEEPTVVNPVPEESNVETTTPETDAISVFEESTNEEESIPVIDGINENIFSPFIDIDKAQNCCECFWKQVNLPFSPKWICITNSKIYIGESKLAVYSYDKRNQRYQWIKQKFRALKLAVSLNEDIFWRLDPNIAHAYVHDSGKWKVIAREVNCIGVNDTTAWYVCKGQIYAQLSLNRVKPFSDQSIKIECPVKVSKICVFKKAVWILSDSGLVFTRNQITDNNPVGSSWRKLVHPENVAVSDIYLTCRNSGWIVDKRNDFFFTDNFDEENVTWWQVIVGQHLYGNDSSLSDQLSKFVNWSKESSSTALVGSDESSLWIVNAGENSVYINKTAIIDPENNVITFKLLTCSADIVWGISSNDEIYAALKDPASIIDDPGSADWKHVEDLTPRDSKIIDIVVGYNKYMVWAIDSKYNVYVRQAVFDDFLFGTEWIIVPGIKAVNLTVSGSAVWALTADGNIYRRFGISPTNFIGDYWMQVPGLLTLICASPSEDLWGISKIQGRLQRNLYLGIMVYKETIQRLVNYAAKKHFDHVLSKIKVISASNGKCDVEMKVEQQHANLMGTLHGGCSATLVDVVSGYALLTHPKLVDKIETFPNAGVSVDIHISYLRAAKIGDEILVKANTVKTGKTLAFLEVSIVNKNTGDILVKGSHTKFVDFSGFELAPCDLTGVRLLLQQLFLKTHVDLSDMSNYLVNHQLDVGIVIKESEIDQNMEIDDDMNEDDTVYALISIVDLSPSPDVTFKNQLRNYVLELSTQHATEIAKNSIHSIMNDPKNSVGLIINERYLNLPPTISVPSFTKLKNEIDAMIEKEPKYNFTHYLMICKLYKIPSSKKKNANSQQHEVMWCNAEEEIFDQEADSRFEFPVTKESDSGLSGSWTEDDVEMLPFRRVLLFSASKFDTIIEKISIFTQ</sequence>
<proteinExistence type="inferred from homology"/>
<gene>
    <name evidence="4" type="ORF">V9T40_013792</name>
</gene>
<dbReference type="Proteomes" id="UP001367676">
    <property type="component" value="Unassembled WGS sequence"/>
</dbReference>
<dbReference type="InterPro" id="IPR025602">
    <property type="entry name" value="BCP1_family"/>
</dbReference>
<name>A0AAN9TDF8_9HEMI</name>
<dbReference type="Pfam" id="PF19193">
    <property type="entry name" value="Tectonin"/>
    <property type="match status" value="1"/>
</dbReference>
<dbReference type="Pfam" id="PF03061">
    <property type="entry name" value="4HBT"/>
    <property type="match status" value="1"/>
</dbReference>
<dbReference type="InterPro" id="IPR006683">
    <property type="entry name" value="Thioestr_dom"/>
</dbReference>
<dbReference type="Pfam" id="PF06462">
    <property type="entry name" value="Hyd_WA"/>
    <property type="match status" value="1"/>
</dbReference>
<reference evidence="4 5" key="1">
    <citation type="submission" date="2024-03" db="EMBL/GenBank/DDBJ databases">
        <title>Adaptation during the transition from Ophiocordyceps entomopathogen to insect associate is accompanied by gene loss and intensified selection.</title>
        <authorList>
            <person name="Ward C.M."/>
            <person name="Onetto C.A."/>
            <person name="Borneman A.R."/>
        </authorList>
    </citation>
    <scope>NUCLEOTIDE SEQUENCE [LARGE SCALE GENOMIC DNA]</scope>
    <source>
        <strain evidence="4">AWRI1</strain>
        <tissue evidence="4">Single Adult Female</tissue>
    </source>
</reference>
<evidence type="ECO:0000256" key="2">
    <source>
        <dbReference type="ARBA" id="ARBA00022801"/>
    </source>
</evidence>